<feature type="transmembrane region" description="Helical" evidence="1">
    <location>
        <begin position="260"/>
        <end position="279"/>
    </location>
</feature>
<dbReference type="Proteomes" id="UP000246036">
    <property type="component" value="Chromosome"/>
</dbReference>
<dbReference type="InterPro" id="IPR050303">
    <property type="entry name" value="GatZ_KbaZ_carbometab"/>
</dbReference>
<keyword evidence="1" id="KW-1133">Transmembrane helix</keyword>
<sequence>MTQESITKNTKISPTDKKLLRKLYLRSLTIGAPLQYANEYGSGFEYSILPFIDHYYKNGSEEKRQALKRHIVFYNITQYVGTFCQGLVASMEKQASQHEDYDVSSISAVKASLMGPMSGIGDTLFWGILRVIAAGVAMTFGMQGNVLAPFVFLLIYNIPAQWCRWEMTKLGFTVGSEYITEMYSSGLLTIFTKAARTLGLIMLGGMTSSLVQFKTKLVFHVGGGQVINVQNILDSLLKGLVPLLITLGCYWLIAKKHVNFTVVILGLIVFCILISALGIA</sequence>
<keyword evidence="1" id="KW-0812">Transmembrane</keyword>
<dbReference type="InterPro" id="IPR004704">
    <property type="entry name" value="PTS_IID_man"/>
</dbReference>
<dbReference type="PANTHER" id="PTHR32502">
    <property type="entry name" value="N-ACETYLGALACTOSAMINE PERMEASE II COMPONENT-RELATED"/>
    <property type="match status" value="1"/>
</dbReference>
<organism evidence="2 3">
    <name type="scientific">Lactobacillus kullabergensis</name>
    <dbReference type="NCBI Taxonomy" id="1218493"/>
    <lineage>
        <taxon>Bacteria</taxon>
        <taxon>Bacillati</taxon>
        <taxon>Bacillota</taxon>
        <taxon>Bacilli</taxon>
        <taxon>Lactobacillales</taxon>
        <taxon>Lactobacillaceae</taxon>
        <taxon>Lactobacillus</taxon>
    </lineage>
</organism>
<dbReference type="PANTHER" id="PTHR32502:SF23">
    <property type="entry name" value="TRANSPORT PROTEIN, PTS SYSTEM"/>
    <property type="match status" value="1"/>
</dbReference>
<proteinExistence type="predicted"/>
<protein>
    <submittedName>
        <fullName evidence="2">PTS system mannose/fructose/sorbose family transporter subunit IID</fullName>
    </submittedName>
</protein>
<dbReference type="PROSITE" id="PS51108">
    <property type="entry name" value="PTS_EIID"/>
    <property type="match status" value="1"/>
</dbReference>
<reference evidence="2 3" key="1">
    <citation type="submission" date="2018-05" db="EMBL/GenBank/DDBJ databases">
        <title>Reference genomes for bee gut microbiota database.</title>
        <authorList>
            <person name="Ellegaard K.M."/>
        </authorList>
    </citation>
    <scope>NUCLEOTIDE SEQUENCE [LARGE SCALE GENOMIC DNA]</scope>
    <source>
        <strain evidence="2 3">ESL0186</strain>
    </source>
</reference>
<gene>
    <name evidence="2" type="ORF">DKL58_01355</name>
</gene>
<evidence type="ECO:0000256" key="1">
    <source>
        <dbReference type="SAM" id="Phobius"/>
    </source>
</evidence>
<evidence type="ECO:0000313" key="3">
    <source>
        <dbReference type="Proteomes" id="UP000246036"/>
    </source>
</evidence>
<keyword evidence="1" id="KW-0472">Membrane</keyword>
<dbReference type="Pfam" id="PF03613">
    <property type="entry name" value="EIID-AGA"/>
    <property type="match status" value="1"/>
</dbReference>
<keyword evidence="3" id="KW-1185">Reference proteome</keyword>
<evidence type="ECO:0000313" key="2">
    <source>
        <dbReference type="EMBL" id="AWM74724.1"/>
    </source>
</evidence>
<dbReference type="EMBL" id="CP029477">
    <property type="protein sequence ID" value="AWM74724.1"/>
    <property type="molecule type" value="Genomic_DNA"/>
</dbReference>
<accession>A0ABN5LKQ0</accession>
<dbReference type="RefSeq" id="WP_034978857.1">
    <property type="nucleotide sequence ID" value="NZ_CP029477.1"/>
</dbReference>
<name>A0ABN5LKQ0_9LACO</name>